<proteinExistence type="predicted"/>
<evidence type="ECO:0000313" key="2">
    <source>
        <dbReference type="Proteomes" id="UP000240493"/>
    </source>
</evidence>
<reference evidence="1 2" key="1">
    <citation type="submission" date="2016-07" db="EMBL/GenBank/DDBJ databases">
        <title>Multiple horizontal gene transfer events from other fungi enriched the ability of initially mycotrophic Trichoderma (Ascomycota) to feed on dead plant biomass.</title>
        <authorList>
            <consortium name="DOE Joint Genome Institute"/>
            <person name="Aerts A."/>
            <person name="Atanasova L."/>
            <person name="Chenthamara K."/>
            <person name="Zhang J."/>
            <person name="Grujic M."/>
            <person name="Henrissat B."/>
            <person name="Kuo A."/>
            <person name="Salamov A."/>
            <person name="Lipzen A."/>
            <person name="Labutti K."/>
            <person name="Barry K."/>
            <person name="Miao Y."/>
            <person name="Rahimi M.J."/>
            <person name="Shen Q."/>
            <person name="Grigoriev I.V."/>
            <person name="Kubicek C.P."/>
            <person name="Druzhinina I.S."/>
        </authorList>
    </citation>
    <scope>NUCLEOTIDE SEQUENCE [LARGE SCALE GENOMIC DNA]</scope>
    <source>
        <strain evidence="1 2">CBS 433.97</strain>
    </source>
</reference>
<protein>
    <submittedName>
        <fullName evidence="1">Uncharacterized protein</fullName>
    </submittedName>
</protein>
<keyword evidence="2" id="KW-1185">Reference proteome</keyword>
<evidence type="ECO:0000313" key="1">
    <source>
        <dbReference type="EMBL" id="PTB41322.1"/>
    </source>
</evidence>
<dbReference type="AlphaFoldDB" id="A0A2T3Z966"/>
<organism evidence="1 2">
    <name type="scientific">Trichoderma asperellum (strain ATCC 204424 / CBS 433.97 / NBRC 101777)</name>
    <dbReference type="NCBI Taxonomy" id="1042311"/>
    <lineage>
        <taxon>Eukaryota</taxon>
        <taxon>Fungi</taxon>
        <taxon>Dikarya</taxon>
        <taxon>Ascomycota</taxon>
        <taxon>Pezizomycotina</taxon>
        <taxon>Sordariomycetes</taxon>
        <taxon>Hypocreomycetidae</taxon>
        <taxon>Hypocreales</taxon>
        <taxon>Hypocreaceae</taxon>
        <taxon>Trichoderma</taxon>
    </lineage>
</organism>
<sequence>MRRRPFDEESRRSPSTCTYGWTRYHELRRDGGPDRSRQPRCLRHQRHWPFCAFHWTGYVGEMDRYRYFGKAAQSQQRKQWVLCHRSGTPRPLFRLLQDL</sequence>
<accession>A0A2T3Z966</accession>
<name>A0A2T3Z966_TRIA4</name>
<dbReference type="Proteomes" id="UP000240493">
    <property type="component" value="Unassembled WGS sequence"/>
</dbReference>
<gene>
    <name evidence="1" type="ORF">M441DRAFT_396487</name>
</gene>
<dbReference type="EMBL" id="KZ679261">
    <property type="protein sequence ID" value="PTB41322.1"/>
    <property type="molecule type" value="Genomic_DNA"/>
</dbReference>